<proteinExistence type="predicted"/>
<dbReference type="AlphaFoldDB" id="A0A0A9GP49"/>
<sequence length="79" mass="8845">MVGNLSSKSQGKTCDAEWDKVKRAKSGYLIEKGRSIFSKISENTARQSISYQSSFFPSCTTQAKHTTPGSISVLLWYKY</sequence>
<name>A0A0A9GP49_ARUDO</name>
<dbReference type="EMBL" id="GBRH01171639">
    <property type="protein sequence ID" value="JAE26257.1"/>
    <property type="molecule type" value="Transcribed_RNA"/>
</dbReference>
<protein>
    <submittedName>
        <fullName evidence="1">Uncharacterized protein</fullName>
    </submittedName>
</protein>
<evidence type="ECO:0000313" key="1">
    <source>
        <dbReference type="EMBL" id="JAE26257.1"/>
    </source>
</evidence>
<organism evidence="1">
    <name type="scientific">Arundo donax</name>
    <name type="common">Giant reed</name>
    <name type="synonym">Donax arundinaceus</name>
    <dbReference type="NCBI Taxonomy" id="35708"/>
    <lineage>
        <taxon>Eukaryota</taxon>
        <taxon>Viridiplantae</taxon>
        <taxon>Streptophyta</taxon>
        <taxon>Embryophyta</taxon>
        <taxon>Tracheophyta</taxon>
        <taxon>Spermatophyta</taxon>
        <taxon>Magnoliopsida</taxon>
        <taxon>Liliopsida</taxon>
        <taxon>Poales</taxon>
        <taxon>Poaceae</taxon>
        <taxon>PACMAD clade</taxon>
        <taxon>Arundinoideae</taxon>
        <taxon>Arundineae</taxon>
        <taxon>Arundo</taxon>
    </lineage>
</organism>
<reference evidence="1" key="2">
    <citation type="journal article" date="2015" name="Data Brief">
        <title>Shoot transcriptome of the giant reed, Arundo donax.</title>
        <authorList>
            <person name="Barrero R.A."/>
            <person name="Guerrero F.D."/>
            <person name="Moolhuijzen P."/>
            <person name="Goolsby J.A."/>
            <person name="Tidwell J."/>
            <person name="Bellgard S.E."/>
            <person name="Bellgard M.I."/>
        </authorList>
    </citation>
    <scope>NUCLEOTIDE SEQUENCE</scope>
    <source>
        <tissue evidence="1">Shoot tissue taken approximately 20 cm above the soil surface</tissue>
    </source>
</reference>
<reference evidence="1" key="1">
    <citation type="submission" date="2014-09" db="EMBL/GenBank/DDBJ databases">
        <authorList>
            <person name="Magalhaes I.L.F."/>
            <person name="Oliveira U."/>
            <person name="Santos F.R."/>
            <person name="Vidigal T.H.D.A."/>
            <person name="Brescovit A.D."/>
            <person name="Santos A.J."/>
        </authorList>
    </citation>
    <scope>NUCLEOTIDE SEQUENCE</scope>
    <source>
        <tissue evidence="1">Shoot tissue taken approximately 20 cm above the soil surface</tissue>
    </source>
</reference>
<accession>A0A0A9GP49</accession>